<sequence length="304" mass="34111">MPDSTVSISSCRRCVAAVQRPRPTDAFTHPSRSESETFGDQKAESRSWEANPTMAEQEETLIQKIEEKNRGGDDYSSSSESDGEKSKVSAAAEAAKAKIYRLFGREKPVHQILGGGKPADVFLWKDKKASAAVLGGATTIWILFELMEYHLLTLVCHSLIFALAIIFLWSNATNLINKSRPHIPEVSIPEDLTVKIALSLRYEINRSLAVLREIALGRDLKKFLSVIAGLWVFSIIGNFTNFLTLFYIVFVTLHTVPFLYNKYEDEVDGFTEKAIAEFKKHYAVVHAKYLSKIPKGPLKDKKIQ</sequence>
<dbReference type="PROSITE" id="PS50845">
    <property type="entry name" value="RETICULON"/>
    <property type="match status" value="1"/>
</dbReference>
<dbReference type="GO" id="GO:0009617">
    <property type="term" value="P:response to bacterium"/>
    <property type="evidence" value="ECO:0007669"/>
    <property type="project" value="InterPro"/>
</dbReference>
<dbReference type="AlphaFoldDB" id="A0A8J5KS71"/>
<keyword evidence="4 6" id="KW-1133">Transmembrane helix</keyword>
<feature type="domain" description="Reticulon" evidence="8">
    <location>
        <begin position="118"/>
        <end position="304"/>
    </location>
</feature>
<proteinExistence type="predicted"/>
<keyword evidence="3 6" id="KW-0256">Endoplasmic reticulum</keyword>
<evidence type="ECO:0000313" key="10">
    <source>
        <dbReference type="Proteomes" id="UP000734854"/>
    </source>
</evidence>
<evidence type="ECO:0000256" key="3">
    <source>
        <dbReference type="ARBA" id="ARBA00022824"/>
    </source>
</evidence>
<dbReference type="EMBL" id="JACMSC010000014">
    <property type="protein sequence ID" value="KAG6490864.1"/>
    <property type="molecule type" value="Genomic_DNA"/>
</dbReference>
<feature type="transmembrane region" description="Helical" evidence="6">
    <location>
        <begin position="150"/>
        <end position="170"/>
    </location>
</feature>
<evidence type="ECO:0000256" key="5">
    <source>
        <dbReference type="ARBA" id="ARBA00023136"/>
    </source>
</evidence>
<protein>
    <recommendedName>
        <fullName evidence="6">Reticulon-like protein</fullName>
    </recommendedName>
</protein>
<comment type="caution">
    <text evidence="9">The sequence shown here is derived from an EMBL/GenBank/DDBJ whole genome shotgun (WGS) entry which is preliminary data.</text>
</comment>
<keyword evidence="5 6" id="KW-0472">Membrane</keyword>
<dbReference type="InterPro" id="IPR003388">
    <property type="entry name" value="Reticulon"/>
</dbReference>
<organism evidence="9 10">
    <name type="scientific">Zingiber officinale</name>
    <name type="common">Ginger</name>
    <name type="synonym">Amomum zingiber</name>
    <dbReference type="NCBI Taxonomy" id="94328"/>
    <lineage>
        <taxon>Eukaryota</taxon>
        <taxon>Viridiplantae</taxon>
        <taxon>Streptophyta</taxon>
        <taxon>Embryophyta</taxon>
        <taxon>Tracheophyta</taxon>
        <taxon>Spermatophyta</taxon>
        <taxon>Magnoliopsida</taxon>
        <taxon>Liliopsida</taxon>
        <taxon>Zingiberales</taxon>
        <taxon>Zingiberaceae</taxon>
        <taxon>Zingiber</taxon>
    </lineage>
</organism>
<keyword evidence="10" id="KW-1185">Reference proteome</keyword>
<evidence type="ECO:0000256" key="2">
    <source>
        <dbReference type="ARBA" id="ARBA00022692"/>
    </source>
</evidence>
<feature type="compositionally biased region" description="Basic and acidic residues" evidence="7">
    <location>
        <begin position="64"/>
        <end position="73"/>
    </location>
</feature>
<accession>A0A8J5KS71</accession>
<dbReference type="Proteomes" id="UP000734854">
    <property type="component" value="Unassembled WGS sequence"/>
</dbReference>
<dbReference type="PANTHER" id="PTHR10994:SF190">
    <property type="entry name" value="RETICULON-LIKE PROTEIN"/>
    <property type="match status" value="1"/>
</dbReference>
<keyword evidence="2 6" id="KW-0812">Transmembrane</keyword>
<dbReference type="InterPro" id="IPR045064">
    <property type="entry name" value="Reticulon-like"/>
</dbReference>
<dbReference type="PANTHER" id="PTHR10994">
    <property type="entry name" value="RETICULON"/>
    <property type="match status" value="1"/>
</dbReference>
<comment type="subcellular location">
    <subcellularLocation>
        <location evidence="1 6">Endoplasmic reticulum membrane</location>
        <topology evidence="1 6">Multi-pass membrane protein</topology>
    </subcellularLocation>
</comment>
<evidence type="ECO:0000259" key="8">
    <source>
        <dbReference type="PROSITE" id="PS50845"/>
    </source>
</evidence>
<reference evidence="9 10" key="1">
    <citation type="submission" date="2020-08" db="EMBL/GenBank/DDBJ databases">
        <title>Plant Genome Project.</title>
        <authorList>
            <person name="Zhang R.-G."/>
        </authorList>
    </citation>
    <scope>NUCLEOTIDE SEQUENCE [LARGE SCALE GENOMIC DNA]</scope>
    <source>
        <tissue evidence="9">Rhizome</tissue>
    </source>
</reference>
<evidence type="ECO:0000313" key="9">
    <source>
        <dbReference type="EMBL" id="KAG6490864.1"/>
    </source>
</evidence>
<dbReference type="Pfam" id="PF02453">
    <property type="entry name" value="Reticulon"/>
    <property type="match status" value="1"/>
</dbReference>
<evidence type="ECO:0000256" key="6">
    <source>
        <dbReference type="RuleBase" id="RU363132"/>
    </source>
</evidence>
<dbReference type="GO" id="GO:0005789">
    <property type="term" value="C:endoplasmic reticulum membrane"/>
    <property type="evidence" value="ECO:0007669"/>
    <property type="project" value="UniProtKB-SubCell"/>
</dbReference>
<feature type="transmembrane region" description="Helical" evidence="6">
    <location>
        <begin position="223"/>
        <end position="250"/>
    </location>
</feature>
<evidence type="ECO:0000256" key="4">
    <source>
        <dbReference type="ARBA" id="ARBA00022989"/>
    </source>
</evidence>
<feature type="region of interest" description="Disordered" evidence="7">
    <location>
        <begin position="18"/>
        <end position="88"/>
    </location>
</feature>
<name>A0A8J5KS71_ZINOF</name>
<gene>
    <name evidence="9" type="ORF">ZIOFF_052188</name>
</gene>
<evidence type="ECO:0000256" key="1">
    <source>
        <dbReference type="ARBA" id="ARBA00004477"/>
    </source>
</evidence>
<feature type="compositionally biased region" description="Basic and acidic residues" evidence="7">
    <location>
        <begin position="31"/>
        <end position="47"/>
    </location>
</feature>
<evidence type="ECO:0000256" key="7">
    <source>
        <dbReference type="SAM" id="MobiDB-lite"/>
    </source>
</evidence>